<dbReference type="SUPFAM" id="SSF46785">
    <property type="entry name" value="Winged helix' DNA-binding domain"/>
    <property type="match status" value="1"/>
</dbReference>
<dbReference type="HOGENOM" id="CLU_163109_0_0_2"/>
<dbReference type="InterPro" id="IPR011991">
    <property type="entry name" value="ArsR-like_HTH"/>
</dbReference>
<sequence length="119" mass="13372">MTEQPTHQTAVETDHYAEEAPLTYLFGDSARVKIIGAFISERGRDISVSEVSRLAGVARSTVYNNIDTLERLDVIKHTRDIEGGHSPLYQFNDDSELGELLYRLEGVSLQKLIDEDYLG</sequence>
<dbReference type="KEGG" id="hxa:Halxa_2907"/>
<evidence type="ECO:0000313" key="3">
    <source>
        <dbReference type="Proteomes" id="UP000006794"/>
    </source>
</evidence>
<dbReference type="eggNOG" id="arCOG01207">
    <property type="taxonomic scope" value="Archaea"/>
</dbReference>
<evidence type="ECO:0000259" key="1">
    <source>
        <dbReference type="Pfam" id="PF09339"/>
    </source>
</evidence>
<dbReference type="EMBL" id="CP002839">
    <property type="protein sequence ID" value="AEH37523.1"/>
    <property type="molecule type" value="Genomic_DNA"/>
</dbReference>
<organism evidence="2 3">
    <name type="scientific">Halopiger xanaduensis (strain DSM 18323 / JCM 14033 / SH-6)</name>
    <dbReference type="NCBI Taxonomy" id="797210"/>
    <lineage>
        <taxon>Archaea</taxon>
        <taxon>Methanobacteriati</taxon>
        <taxon>Methanobacteriota</taxon>
        <taxon>Stenosarchaea group</taxon>
        <taxon>Halobacteria</taxon>
        <taxon>Halobacteriales</taxon>
        <taxon>Natrialbaceae</taxon>
        <taxon>Halopiger</taxon>
    </lineage>
</organism>
<proteinExistence type="predicted"/>
<dbReference type="InterPro" id="IPR036390">
    <property type="entry name" value="WH_DNA-bd_sf"/>
</dbReference>
<gene>
    <name evidence="2" type="ordered locus">Halxa_2907</name>
</gene>
<dbReference type="InterPro" id="IPR005471">
    <property type="entry name" value="Tscrpt_reg_IclR_N"/>
</dbReference>
<dbReference type="CDD" id="cd00090">
    <property type="entry name" value="HTH_ARSR"/>
    <property type="match status" value="1"/>
</dbReference>
<dbReference type="Proteomes" id="UP000006794">
    <property type="component" value="Chromosome"/>
</dbReference>
<dbReference type="GO" id="GO:0003677">
    <property type="term" value="F:DNA binding"/>
    <property type="evidence" value="ECO:0007669"/>
    <property type="project" value="InterPro"/>
</dbReference>
<dbReference type="RefSeq" id="WP_013880413.1">
    <property type="nucleotide sequence ID" value="NC_015666.1"/>
</dbReference>
<accession>F8D4Q4</accession>
<evidence type="ECO:0000313" key="2">
    <source>
        <dbReference type="EMBL" id="AEH37523.1"/>
    </source>
</evidence>
<dbReference type="AlphaFoldDB" id="F8D4Q4"/>
<protein>
    <recommendedName>
        <fullName evidence="1">HTH iclR-type domain-containing protein</fullName>
    </recommendedName>
</protein>
<dbReference type="Pfam" id="PF09339">
    <property type="entry name" value="HTH_IclR"/>
    <property type="match status" value="1"/>
</dbReference>
<feature type="domain" description="HTH iclR-type" evidence="1">
    <location>
        <begin position="38"/>
        <end position="75"/>
    </location>
</feature>
<dbReference type="GeneID" id="10799316"/>
<dbReference type="OrthoDB" id="51378at2157"/>
<dbReference type="GO" id="GO:0006355">
    <property type="term" value="P:regulation of DNA-templated transcription"/>
    <property type="evidence" value="ECO:0007669"/>
    <property type="project" value="InterPro"/>
</dbReference>
<dbReference type="Gene3D" id="1.10.10.10">
    <property type="entry name" value="Winged helix-like DNA-binding domain superfamily/Winged helix DNA-binding domain"/>
    <property type="match status" value="1"/>
</dbReference>
<keyword evidence="3" id="KW-1185">Reference proteome</keyword>
<reference evidence="2 3" key="1">
    <citation type="journal article" date="2012" name="Stand. Genomic Sci.">
        <title>Complete genome sequence of Halopiger xanaduensis type strain (SH-6(T)).</title>
        <authorList>
            <person name="Anderson I."/>
            <person name="Tindall B.J."/>
            <person name="Rohde M."/>
            <person name="Lucas S."/>
            <person name="Han J."/>
            <person name="Lapidus A."/>
            <person name="Cheng J.F."/>
            <person name="Goodwin L."/>
            <person name="Pitluck S."/>
            <person name="Peters L."/>
            <person name="Pati A."/>
            <person name="Mikhailova N."/>
            <person name="Pagani I."/>
            <person name="Teshima H."/>
            <person name="Han C."/>
            <person name="Tapia R."/>
            <person name="Land M."/>
            <person name="Woyke T."/>
            <person name="Klenk H.P."/>
            <person name="Kyrpides N."/>
            <person name="Ivanova N."/>
        </authorList>
    </citation>
    <scope>NUCLEOTIDE SEQUENCE [LARGE SCALE GENOMIC DNA]</scope>
    <source>
        <strain evidence="3">DSM 18323 / JCM 14033 / SH-6</strain>
    </source>
</reference>
<name>F8D4Q4_HALXS</name>
<dbReference type="InterPro" id="IPR036388">
    <property type="entry name" value="WH-like_DNA-bd_sf"/>
</dbReference>